<organism evidence="1 2">
    <name type="scientific">Pomacea canaliculata</name>
    <name type="common">Golden apple snail</name>
    <dbReference type="NCBI Taxonomy" id="400727"/>
    <lineage>
        <taxon>Eukaryota</taxon>
        <taxon>Metazoa</taxon>
        <taxon>Spiralia</taxon>
        <taxon>Lophotrochozoa</taxon>
        <taxon>Mollusca</taxon>
        <taxon>Gastropoda</taxon>
        <taxon>Caenogastropoda</taxon>
        <taxon>Architaenioglossa</taxon>
        <taxon>Ampullarioidea</taxon>
        <taxon>Ampullariidae</taxon>
        <taxon>Pomacea</taxon>
    </lineage>
</organism>
<dbReference type="OrthoDB" id="10051649at2759"/>
<dbReference type="Proteomes" id="UP000245119">
    <property type="component" value="Linkage Group LG1"/>
</dbReference>
<dbReference type="EMBL" id="PZQS01000001">
    <property type="protein sequence ID" value="PVD37489.1"/>
    <property type="molecule type" value="Genomic_DNA"/>
</dbReference>
<sequence length="131" mass="14457">MATCNTTGLWSDYDSDVEEGCLKFLSIYVCIRGREGRVYQNIFCAVCNGDKPLVTDCIQWTLPSFAAVLSNRLPPLTLLLGLASPPPQGGARQSVECASHQWQTSELLAAEDSAHEIYLYTGLYVHRVICI</sequence>
<keyword evidence="2" id="KW-1185">Reference proteome</keyword>
<reference evidence="1 2" key="1">
    <citation type="submission" date="2018-04" db="EMBL/GenBank/DDBJ databases">
        <title>The genome of golden apple snail Pomacea canaliculata provides insight into stress tolerance and invasive adaptation.</title>
        <authorList>
            <person name="Liu C."/>
            <person name="Liu B."/>
            <person name="Ren Y."/>
            <person name="Zhang Y."/>
            <person name="Wang H."/>
            <person name="Li S."/>
            <person name="Jiang F."/>
            <person name="Yin L."/>
            <person name="Zhang G."/>
            <person name="Qian W."/>
            <person name="Fan W."/>
        </authorList>
    </citation>
    <scope>NUCLEOTIDE SEQUENCE [LARGE SCALE GENOMIC DNA]</scope>
    <source>
        <strain evidence="1">SZHN2017</strain>
        <tissue evidence="1">Muscle</tissue>
    </source>
</reference>
<evidence type="ECO:0000313" key="1">
    <source>
        <dbReference type="EMBL" id="PVD37489.1"/>
    </source>
</evidence>
<accession>A0A2T7PVQ1</accession>
<protein>
    <submittedName>
        <fullName evidence="1">Uncharacterized protein</fullName>
    </submittedName>
</protein>
<evidence type="ECO:0000313" key="2">
    <source>
        <dbReference type="Proteomes" id="UP000245119"/>
    </source>
</evidence>
<proteinExistence type="predicted"/>
<name>A0A2T7PVQ1_POMCA</name>
<gene>
    <name evidence="1" type="ORF">C0Q70_00080</name>
</gene>
<comment type="caution">
    <text evidence="1">The sequence shown here is derived from an EMBL/GenBank/DDBJ whole genome shotgun (WGS) entry which is preliminary data.</text>
</comment>
<dbReference type="AlphaFoldDB" id="A0A2T7PVQ1"/>